<sequence>MSFFPNTMGLLILQVCRKDVS</sequence>
<name>A0A2P2NI47_RHIMU</name>
<accession>A0A2P2NI47</accession>
<dbReference type="AlphaFoldDB" id="A0A2P2NI47"/>
<organism evidence="1">
    <name type="scientific">Rhizophora mucronata</name>
    <name type="common">Asiatic mangrove</name>
    <dbReference type="NCBI Taxonomy" id="61149"/>
    <lineage>
        <taxon>Eukaryota</taxon>
        <taxon>Viridiplantae</taxon>
        <taxon>Streptophyta</taxon>
        <taxon>Embryophyta</taxon>
        <taxon>Tracheophyta</taxon>
        <taxon>Spermatophyta</taxon>
        <taxon>Magnoliopsida</taxon>
        <taxon>eudicotyledons</taxon>
        <taxon>Gunneridae</taxon>
        <taxon>Pentapetalae</taxon>
        <taxon>rosids</taxon>
        <taxon>fabids</taxon>
        <taxon>Malpighiales</taxon>
        <taxon>Rhizophoraceae</taxon>
        <taxon>Rhizophora</taxon>
    </lineage>
</organism>
<proteinExistence type="predicted"/>
<protein>
    <submittedName>
        <fullName evidence="1">Uncharacterized protein</fullName>
    </submittedName>
</protein>
<reference evidence="1" key="1">
    <citation type="submission" date="2018-02" db="EMBL/GenBank/DDBJ databases">
        <title>Rhizophora mucronata_Transcriptome.</title>
        <authorList>
            <person name="Meera S.P."/>
            <person name="Sreeshan A."/>
            <person name="Augustine A."/>
        </authorList>
    </citation>
    <scope>NUCLEOTIDE SEQUENCE</scope>
    <source>
        <tissue evidence="1">Leaf</tissue>
    </source>
</reference>
<dbReference type="EMBL" id="GGEC01061596">
    <property type="protein sequence ID" value="MBX42080.1"/>
    <property type="molecule type" value="Transcribed_RNA"/>
</dbReference>
<evidence type="ECO:0000313" key="1">
    <source>
        <dbReference type="EMBL" id="MBX42080.1"/>
    </source>
</evidence>